<proteinExistence type="predicted"/>
<keyword evidence="4" id="KW-1185">Reference proteome</keyword>
<evidence type="ECO:0000256" key="2">
    <source>
        <dbReference type="SAM" id="SignalP"/>
    </source>
</evidence>
<dbReference type="InParanoid" id="A0A259TUH8"/>
<gene>
    <name evidence="3" type="ORF">BSZ36_17130</name>
</gene>
<feature type="region of interest" description="Disordered" evidence="1">
    <location>
        <begin position="157"/>
        <end position="176"/>
    </location>
</feature>
<reference evidence="3 4" key="1">
    <citation type="submission" date="2016-11" db="EMBL/GenBank/DDBJ databases">
        <title>Study of marine rhodopsin-containing bacteria.</title>
        <authorList>
            <person name="Yoshizawa S."/>
            <person name="Kumagai Y."/>
            <person name="Kogure K."/>
        </authorList>
    </citation>
    <scope>NUCLEOTIDE SEQUENCE [LARGE SCALE GENOMIC DNA]</scope>
    <source>
        <strain evidence="3 4">SG-29</strain>
    </source>
</reference>
<protein>
    <recommendedName>
        <fullName evidence="5">Periplasmic heavy metal sensor</fullName>
    </recommendedName>
</protein>
<sequence length="176" mass="18605">MTSRLAVLALATLVALPAAAQPHTPPASLSQDEMHGLMMGQGMGLARAAEMQGFPGPKHVLELADSLALSDDQRRTAEALMARVQAEARALGARIVGVEAHLSEMFEADEVDRHHVEGAAHESARLHARLRLVHLAAHLDMRQALTAEQAARYHALRHGPDASSGGGPGGRHGDGH</sequence>
<dbReference type="Pfam" id="PF07813">
    <property type="entry name" value="LTXXQ"/>
    <property type="match status" value="1"/>
</dbReference>
<evidence type="ECO:0000256" key="1">
    <source>
        <dbReference type="SAM" id="MobiDB-lite"/>
    </source>
</evidence>
<dbReference type="InterPro" id="IPR012899">
    <property type="entry name" value="LTXXQ"/>
</dbReference>
<dbReference type="Gene3D" id="1.20.120.1490">
    <property type="match status" value="1"/>
</dbReference>
<name>A0A259TUH8_9BACT</name>
<evidence type="ECO:0008006" key="5">
    <source>
        <dbReference type="Google" id="ProtNLM"/>
    </source>
</evidence>
<dbReference type="AlphaFoldDB" id="A0A259TUH8"/>
<evidence type="ECO:0000313" key="3">
    <source>
        <dbReference type="EMBL" id="OZC01409.1"/>
    </source>
</evidence>
<accession>A0A259TUH8</accession>
<dbReference type="RefSeq" id="WP_094551500.1">
    <property type="nucleotide sequence ID" value="NZ_MQWB01000010.1"/>
</dbReference>
<keyword evidence="2" id="KW-0732">Signal</keyword>
<comment type="caution">
    <text evidence="3">The sequence shown here is derived from an EMBL/GenBank/DDBJ whole genome shotgun (WGS) entry which is preliminary data.</text>
</comment>
<dbReference type="EMBL" id="MQWB01000010">
    <property type="protein sequence ID" value="OZC01409.1"/>
    <property type="molecule type" value="Genomic_DNA"/>
</dbReference>
<feature type="chain" id="PRO_5013396926" description="Periplasmic heavy metal sensor" evidence="2">
    <location>
        <begin position="21"/>
        <end position="176"/>
    </location>
</feature>
<dbReference type="OrthoDB" id="1524432at2"/>
<feature type="signal peptide" evidence="2">
    <location>
        <begin position="1"/>
        <end position="20"/>
    </location>
</feature>
<dbReference type="Proteomes" id="UP000216446">
    <property type="component" value="Unassembled WGS sequence"/>
</dbReference>
<evidence type="ECO:0000313" key="4">
    <source>
        <dbReference type="Proteomes" id="UP000216446"/>
    </source>
</evidence>
<organism evidence="3 4">
    <name type="scientific">Rubricoccus marinus</name>
    <dbReference type="NCBI Taxonomy" id="716817"/>
    <lineage>
        <taxon>Bacteria</taxon>
        <taxon>Pseudomonadati</taxon>
        <taxon>Rhodothermota</taxon>
        <taxon>Rhodothermia</taxon>
        <taxon>Rhodothermales</taxon>
        <taxon>Rubricoccaceae</taxon>
        <taxon>Rubricoccus</taxon>
    </lineage>
</organism>